<protein>
    <submittedName>
        <fullName evidence="1">Uncharacterized protein</fullName>
    </submittedName>
</protein>
<evidence type="ECO:0000313" key="2">
    <source>
        <dbReference type="Proteomes" id="UP000499080"/>
    </source>
</evidence>
<proteinExistence type="predicted"/>
<comment type="caution">
    <text evidence="1">The sequence shown here is derived from an EMBL/GenBank/DDBJ whole genome shotgun (WGS) entry which is preliminary data.</text>
</comment>
<evidence type="ECO:0000313" key="1">
    <source>
        <dbReference type="EMBL" id="GBM53334.1"/>
    </source>
</evidence>
<reference evidence="1 2" key="1">
    <citation type="journal article" date="2019" name="Sci. Rep.">
        <title>Orb-weaving spider Araneus ventricosus genome elucidates the spidroin gene catalogue.</title>
        <authorList>
            <person name="Kono N."/>
            <person name="Nakamura H."/>
            <person name="Ohtoshi R."/>
            <person name="Moran D.A.P."/>
            <person name="Shinohara A."/>
            <person name="Yoshida Y."/>
            <person name="Fujiwara M."/>
            <person name="Mori M."/>
            <person name="Tomita M."/>
            <person name="Arakawa K."/>
        </authorList>
    </citation>
    <scope>NUCLEOTIDE SEQUENCE [LARGE SCALE GENOMIC DNA]</scope>
</reference>
<dbReference type="EMBL" id="BGPR01178029">
    <property type="protein sequence ID" value="GBM53334.1"/>
    <property type="molecule type" value="Genomic_DNA"/>
</dbReference>
<feature type="non-terminal residue" evidence="1">
    <location>
        <position position="1"/>
    </location>
</feature>
<dbReference type="AlphaFoldDB" id="A0A4Y2GMN2"/>
<organism evidence="1 2">
    <name type="scientific">Araneus ventricosus</name>
    <name type="common">Orbweaver spider</name>
    <name type="synonym">Epeira ventricosa</name>
    <dbReference type="NCBI Taxonomy" id="182803"/>
    <lineage>
        <taxon>Eukaryota</taxon>
        <taxon>Metazoa</taxon>
        <taxon>Ecdysozoa</taxon>
        <taxon>Arthropoda</taxon>
        <taxon>Chelicerata</taxon>
        <taxon>Arachnida</taxon>
        <taxon>Araneae</taxon>
        <taxon>Araneomorphae</taxon>
        <taxon>Entelegynae</taxon>
        <taxon>Araneoidea</taxon>
        <taxon>Araneidae</taxon>
        <taxon>Araneus</taxon>
    </lineage>
</organism>
<dbReference type="Proteomes" id="UP000499080">
    <property type="component" value="Unassembled WGS sequence"/>
</dbReference>
<keyword evidence="2" id="KW-1185">Reference proteome</keyword>
<name>A0A4Y2GMN2_ARAVE</name>
<gene>
    <name evidence="1" type="ORF">AVEN_101648_1</name>
</gene>
<accession>A0A4Y2GMN2</accession>
<sequence length="71" mass="7970">HRVTYCFPDNPATLHELEKLICGACACISYDTLQRMAENFILGMRHICAAKGADFELIVMALQRLLAKNCL</sequence>